<evidence type="ECO:0000256" key="1">
    <source>
        <dbReference type="ARBA" id="ARBA00022723"/>
    </source>
</evidence>
<evidence type="ECO:0000256" key="2">
    <source>
        <dbReference type="ARBA" id="ARBA00022771"/>
    </source>
</evidence>
<evidence type="ECO:0000256" key="3">
    <source>
        <dbReference type="ARBA" id="ARBA00022833"/>
    </source>
</evidence>
<accession>A0A1B6IQH1</accession>
<dbReference type="PROSITE" id="PS01359">
    <property type="entry name" value="ZF_PHD_1"/>
    <property type="match status" value="1"/>
</dbReference>
<dbReference type="SMART" id="SM00249">
    <property type="entry name" value="PHD"/>
    <property type="match status" value="1"/>
</dbReference>
<protein>
    <recommendedName>
        <fullName evidence="6">PHD-type domain-containing protein</fullName>
    </recommendedName>
</protein>
<dbReference type="AlphaFoldDB" id="A0A1B6IQH1"/>
<evidence type="ECO:0000256" key="4">
    <source>
        <dbReference type="PROSITE-ProRule" id="PRU00146"/>
    </source>
</evidence>
<dbReference type="EMBL" id="GECU01018530">
    <property type="protein sequence ID" value="JAS89176.1"/>
    <property type="molecule type" value="Transcribed_RNA"/>
</dbReference>
<dbReference type="Pfam" id="PF00628">
    <property type="entry name" value="PHD"/>
    <property type="match status" value="1"/>
</dbReference>
<feature type="non-terminal residue" evidence="7">
    <location>
        <position position="270"/>
    </location>
</feature>
<dbReference type="InterPro" id="IPR013083">
    <property type="entry name" value="Znf_RING/FYVE/PHD"/>
</dbReference>
<dbReference type="PROSITE" id="PS50016">
    <property type="entry name" value="ZF_PHD_2"/>
    <property type="match status" value="1"/>
</dbReference>
<organism evidence="7">
    <name type="scientific">Homalodisca liturata</name>
    <dbReference type="NCBI Taxonomy" id="320908"/>
    <lineage>
        <taxon>Eukaryota</taxon>
        <taxon>Metazoa</taxon>
        <taxon>Ecdysozoa</taxon>
        <taxon>Arthropoda</taxon>
        <taxon>Hexapoda</taxon>
        <taxon>Insecta</taxon>
        <taxon>Pterygota</taxon>
        <taxon>Neoptera</taxon>
        <taxon>Paraneoptera</taxon>
        <taxon>Hemiptera</taxon>
        <taxon>Auchenorrhyncha</taxon>
        <taxon>Membracoidea</taxon>
        <taxon>Cicadellidae</taxon>
        <taxon>Cicadellinae</taxon>
        <taxon>Proconiini</taxon>
        <taxon>Homalodisca</taxon>
    </lineage>
</organism>
<feature type="compositionally biased region" description="Polar residues" evidence="5">
    <location>
        <begin position="193"/>
        <end position="204"/>
    </location>
</feature>
<feature type="compositionally biased region" description="Basic and acidic residues" evidence="5">
    <location>
        <begin position="208"/>
        <end position="219"/>
    </location>
</feature>
<dbReference type="CDD" id="cd15489">
    <property type="entry name" value="PHD_SF"/>
    <property type="match status" value="1"/>
</dbReference>
<dbReference type="GO" id="GO:0008270">
    <property type="term" value="F:zinc ion binding"/>
    <property type="evidence" value="ECO:0007669"/>
    <property type="project" value="UniProtKB-KW"/>
</dbReference>
<feature type="domain" description="PHD-type" evidence="6">
    <location>
        <begin position="7"/>
        <end position="66"/>
    </location>
</feature>
<proteinExistence type="predicted"/>
<feature type="compositionally biased region" description="Polar residues" evidence="5">
    <location>
        <begin position="221"/>
        <end position="237"/>
    </location>
</feature>
<evidence type="ECO:0000313" key="7">
    <source>
        <dbReference type="EMBL" id="JAS89176.1"/>
    </source>
</evidence>
<dbReference type="InterPro" id="IPR011011">
    <property type="entry name" value="Znf_FYVE_PHD"/>
</dbReference>
<keyword evidence="1" id="KW-0479">Metal-binding</keyword>
<sequence>MAREKDDGKCQLCKKVGKNNLYWIKCSGKCNKWFHANCINFDQKEIDSFEAIKEKIRWFCVECELWLQDTKAAANNESCYSKCNCSVQIKVILDELTKVSDNQLAMSNIIKNVEQENNRIKGIIANQTSLLEEVLDQPKYVSREYTSADNTSKTDLSSLKAYETTNTKVTVQKTNPEDYPTNLAVDPGHRSGPSVNNDSQQSFASVVKRTDNQPHKADKGTWQQRQGKIIASNNSRPRPTVNKPTVDRRRTNFITRTLESEHSLKTTGKK</sequence>
<dbReference type="SUPFAM" id="SSF57903">
    <property type="entry name" value="FYVE/PHD zinc finger"/>
    <property type="match status" value="1"/>
</dbReference>
<dbReference type="Gene3D" id="3.30.40.10">
    <property type="entry name" value="Zinc/RING finger domain, C3HC4 (zinc finger)"/>
    <property type="match status" value="1"/>
</dbReference>
<evidence type="ECO:0000256" key="5">
    <source>
        <dbReference type="SAM" id="MobiDB-lite"/>
    </source>
</evidence>
<name>A0A1B6IQH1_9HEMI</name>
<evidence type="ECO:0000259" key="6">
    <source>
        <dbReference type="PROSITE" id="PS50016"/>
    </source>
</evidence>
<dbReference type="InterPro" id="IPR019787">
    <property type="entry name" value="Znf_PHD-finger"/>
</dbReference>
<gene>
    <name evidence="7" type="ORF">g.31743</name>
</gene>
<dbReference type="InterPro" id="IPR001965">
    <property type="entry name" value="Znf_PHD"/>
</dbReference>
<reference evidence="7" key="1">
    <citation type="submission" date="2015-11" db="EMBL/GenBank/DDBJ databases">
        <title>De novo transcriptome assembly of four potential Pierce s Disease insect vectors from Arizona vineyards.</title>
        <authorList>
            <person name="Tassone E.E."/>
        </authorList>
    </citation>
    <scope>NUCLEOTIDE SEQUENCE</scope>
</reference>
<keyword evidence="2 4" id="KW-0863">Zinc-finger</keyword>
<keyword evidence="3" id="KW-0862">Zinc</keyword>
<dbReference type="InterPro" id="IPR019786">
    <property type="entry name" value="Zinc_finger_PHD-type_CS"/>
</dbReference>
<feature type="region of interest" description="Disordered" evidence="5">
    <location>
        <begin position="167"/>
        <end position="270"/>
    </location>
</feature>